<feature type="chain" id="PRO_5040307371" description="DSC E3 ubiquitin ligase complex subunit A" evidence="22">
    <location>
        <begin position="30"/>
        <end position="865"/>
    </location>
</feature>
<feature type="domain" description="RING-type" evidence="23">
    <location>
        <begin position="798"/>
        <end position="859"/>
    </location>
</feature>
<keyword evidence="11" id="KW-0862">Zinc</keyword>
<dbReference type="Pfam" id="PF11145">
    <property type="entry name" value="DUF2921"/>
    <property type="match status" value="1"/>
</dbReference>
<organism evidence="24 25">
    <name type="scientific">Plectosphaerella plurivora</name>
    <dbReference type="NCBI Taxonomy" id="936078"/>
    <lineage>
        <taxon>Eukaryota</taxon>
        <taxon>Fungi</taxon>
        <taxon>Dikarya</taxon>
        <taxon>Ascomycota</taxon>
        <taxon>Pezizomycotina</taxon>
        <taxon>Sordariomycetes</taxon>
        <taxon>Hypocreomycetidae</taxon>
        <taxon>Glomerellales</taxon>
        <taxon>Plectosphaerellaceae</taxon>
        <taxon>Plectosphaerella</taxon>
    </lineage>
</organism>
<evidence type="ECO:0000256" key="10">
    <source>
        <dbReference type="ARBA" id="ARBA00022786"/>
    </source>
</evidence>
<evidence type="ECO:0000256" key="17">
    <source>
        <dbReference type="ARBA" id="ARBA00077885"/>
    </source>
</evidence>
<dbReference type="GO" id="GO:0043161">
    <property type="term" value="P:proteasome-mediated ubiquitin-dependent protein catabolic process"/>
    <property type="evidence" value="ECO:0007669"/>
    <property type="project" value="TreeGrafter"/>
</dbReference>
<evidence type="ECO:0000256" key="13">
    <source>
        <dbReference type="ARBA" id="ARBA00023136"/>
    </source>
</evidence>
<evidence type="ECO:0000256" key="7">
    <source>
        <dbReference type="ARBA" id="ARBA00022723"/>
    </source>
</evidence>
<feature type="transmembrane region" description="Helical" evidence="21">
    <location>
        <begin position="412"/>
        <end position="430"/>
    </location>
</feature>
<keyword evidence="10" id="KW-0833">Ubl conjugation pathway</keyword>
<keyword evidence="6 21" id="KW-0812">Transmembrane</keyword>
<dbReference type="PANTHER" id="PTHR22763:SF162">
    <property type="entry name" value="TRANSMEMBRANE E3 UBIQUITIN-PROTEIN LIGASE 1"/>
    <property type="match status" value="1"/>
</dbReference>
<feature type="transmembrane region" description="Helical" evidence="21">
    <location>
        <begin position="451"/>
        <end position="470"/>
    </location>
</feature>
<evidence type="ECO:0000256" key="16">
    <source>
        <dbReference type="ARBA" id="ARBA00071072"/>
    </source>
</evidence>
<gene>
    <name evidence="24" type="ORF">F5X68DRAFT_196211</name>
</gene>
<keyword evidence="13 21" id="KW-0472">Membrane</keyword>
<evidence type="ECO:0000256" key="5">
    <source>
        <dbReference type="ARBA" id="ARBA00022679"/>
    </source>
</evidence>
<evidence type="ECO:0000256" key="22">
    <source>
        <dbReference type="SAM" id="SignalP"/>
    </source>
</evidence>
<evidence type="ECO:0000313" key="24">
    <source>
        <dbReference type="EMBL" id="KAH6696860.1"/>
    </source>
</evidence>
<comment type="subcellular location">
    <subcellularLocation>
        <location evidence="2">Endomembrane system</location>
        <topology evidence="2">Multi-pass membrane protein</topology>
    </subcellularLocation>
</comment>
<feature type="transmembrane region" description="Helical" evidence="21">
    <location>
        <begin position="631"/>
        <end position="649"/>
    </location>
</feature>
<evidence type="ECO:0000256" key="20">
    <source>
        <dbReference type="SAM" id="MobiDB-lite"/>
    </source>
</evidence>
<comment type="pathway">
    <text evidence="3">Protein modification; protein ubiquitination.</text>
</comment>
<dbReference type="AlphaFoldDB" id="A0A9P9AGR3"/>
<dbReference type="SMART" id="SM00744">
    <property type="entry name" value="RINGv"/>
    <property type="match status" value="1"/>
</dbReference>
<feature type="region of interest" description="Disordered" evidence="20">
    <location>
        <begin position="508"/>
        <end position="572"/>
    </location>
</feature>
<evidence type="ECO:0000256" key="14">
    <source>
        <dbReference type="ARBA" id="ARBA00056116"/>
    </source>
</evidence>
<feature type="transmembrane region" description="Helical" evidence="21">
    <location>
        <begin position="604"/>
        <end position="625"/>
    </location>
</feature>
<comment type="subunit">
    <text evidence="15">Component of the DSC E3 ubiquitin ligase complex composed of dscA, dscB, dscC and dscD.</text>
</comment>
<evidence type="ECO:0000256" key="8">
    <source>
        <dbReference type="ARBA" id="ARBA00022729"/>
    </source>
</evidence>
<evidence type="ECO:0000256" key="4">
    <source>
        <dbReference type="ARBA" id="ARBA00012483"/>
    </source>
</evidence>
<evidence type="ECO:0000256" key="18">
    <source>
        <dbReference type="ARBA" id="ARBA00082128"/>
    </source>
</evidence>
<dbReference type="GO" id="GO:0061630">
    <property type="term" value="F:ubiquitin protein ligase activity"/>
    <property type="evidence" value="ECO:0007669"/>
    <property type="project" value="UniProtKB-EC"/>
</dbReference>
<dbReference type="Pfam" id="PF12678">
    <property type="entry name" value="zf-rbx1"/>
    <property type="match status" value="1"/>
</dbReference>
<dbReference type="GO" id="GO:0012505">
    <property type="term" value="C:endomembrane system"/>
    <property type="evidence" value="ECO:0007669"/>
    <property type="project" value="UniProtKB-SubCell"/>
</dbReference>
<dbReference type="InterPro" id="IPR024766">
    <property type="entry name" value="Znf_RING_H2"/>
</dbReference>
<dbReference type="PANTHER" id="PTHR22763">
    <property type="entry name" value="RING ZINC FINGER PROTEIN"/>
    <property type="match status" value="1"/>
</dbReference>
<feature type="transmembrane region" description="Helical" evidence="21">
    <location>
        <begin position="476"/>
        <end position="497"/>
    </location>
</feature>
<dbReference type="Gene3D" id="3.30.40.10">
    <property type="entry name" value="Zinc/RING finger domain, C3HC4 (zinc finger)"/>
    <property type="match status" value="1"/>
</dbReference>
<evidence type="ECO:0000256" key="6">
    <source>
        <dbReference type="ARBA" id="ARBA00022692"/>
    </source>
</evidence>
<dbReference type="InterPro" id="IPR013083">
    <property type="entry name" value="Znf_RING/FYVE/PHD"/>
</dbReference>
<evidence type="ECO:0000313" key="25">
    <source>
        <dbReference type="Proteomes" id="UP000770015"/>
    </source>
</evidence>
<feature type="compositionally biased region" description="Low complexity" evidence="20">
    <location>
        <begin position="537"/>
        <end position="556"/>
    </location>
</feature>
<feature type="signal peptide" evidence="22">
    <location>
        <begin position="1"/>
        <end position="29"/>
    </location>
</feature>
<evidence type="ECO:0000259" key="23">
    <source>
        <dbReference type="PROSITE" id="PS50089"/>
    </source>
</evidence>
<comment type="function">
    <text evidence="14">Catalytic component of the DSC E3 ubiquitin ligase complex which is required for the srbA transcriptional activator proteolytic cleavage to release the soluble transcription factor from the membrane in low oxygen or sterol conditions. Required for growth during hypoxia and triazole drug susceptibility, as well as for virulence in a murine model of invasive pulmonary aspergillosis (IPA).</text>
</comment>
<dbReference type="GO" id="GO:0008270">
    <property type="term" value="F:zinc ion binding"/>
    <property type="evidence" value="ECO:0007669"/>
    <property type="project" value="UniProtKB-KW"/>
</dbReference>
<dbReference type="PROSITE" id="PS50089">
    <property type="entry name" value="ZF_RING_2"/>
    <property type="match status" value="1"/>
</dbReference>
<keyword evidence="8 22" id="KW-0732">Signal</keyword>
<evidence type="ECO:0000256" key="15">
    <source>
        <dbReference type="ARBA" id="ARBA00063126"/>
    </source>
</evidence>
<comment type="caution">
    <text evidence="24">The sequence shown here is derived from an EMBL/GenBank/DDBJ whole genome shotgun (WGS) entry which is preliminary data.</text>
</comment>
<keyword evidence="5" id="KW-0808">Transferase</keyword>
<dbReference type="Proteomes" id="UP000770015">
    <property type="component" value="Unassembled WGS sequence"/>
</dbReference>
<sequence>MPPRQPPQAASVFLFIIVLWIIFSPESPSQYLSFNSLLAERLERHQTALDLLNASSWGDFAPRQSKAPQAIDVSYLNLTGFREEDNLAWDDLSKFRGQCEDWSRRVNPPLAQSEDLLGADRHAVWQNATGVVKGGWVRKEGTSPRFHDDYNLTDIAPNHIWRGATFPWARNITGSQGTMVIDMVDTGRNVKDLEYEDEKDDGAKGGGWVRTAKASVEIEDVEGSGMTWEMRMHGIKWPRTGIVLMATTSEKFDGIFGLPHLTPSADFFHSSQKLLNASLADTVRREASAFFNDITVPWSSEVINPQQEALAPSPHCEYILYGQVYPPDKTQLNMAGFDNDFGRMSEVISDIEQELRFPNGAPIRGVPELQMSAILWSPDCSFFLETKGPPDFTPTEGQHLVGNKIEVIYGQIRLWVLVFAGVFLAQVFLLKDQMRESSTPSTVWRISYNSISMMVMLDGIIFGGASIWVLDAGITYLESLALLFAAFLSMTIGGLFLSEIHKVQVPVDRRRDSPANRTTPRPPATPQNTDESPAARTPAQTSAPETTTAATPAEATPRPPSPPFIMPSDQDVDEPFDLPETTPLTTNGTTATVAVDRPNSPSYIMARFALMISFILLVIIFSTSWSSRLRSLFTNILALGYLSFWLPQIHRNIMRNCRRALSWRFMIGQSVLRLTPLAYFYLKEDNFLLAEPDRRAFLVFCAWIWIQLWVLASQDVLGPRFAVPKSWTPEAWDYHPVLREDNLEDGSFPIGLLSSLEPVQTGTGTSEEEPASAKADVESNKGVGDSSGKGMRTAKTECAICFDALEVPVVRAGETDTTAGGVAGVLTRRNYMVTPCRHVFHSACLESWLRYRLKCPICRDDLPPL</sequence>
<evidence type="ECO:0000256" key="21">
    <source>
        <dbReference type="SAM" id="Phobius"/>
    </source>
</evidence>
<dbReference type="InterPro" id="IPR050731">
    <property type="entry name" value="HRD1_E3_ubiq-ligases"/>
</dbReference>
<evidence type="ECO:0000256" key="9">
    <source>
        <dbReference type="ARBA" id="ARBA00022771"/>
    </source>
</evidence>
<keyword evidence="12 21" id="KW-1133">Transmembrane helix</keyword>
<name>A0A9P9AGR3_9PEZI</name>
<evidence type="ECO:0000256" key="2">
    <source>
        <dbReference type="ARBA" id="ARBA00004127"/>
    </source>
</evidence>
<dbReference type="InterPro" id="IPR021319">
    <property type="entry name" value="DUF2921"/>
</dbReference>
<dbReference type="InterPro" id="IPR001841">
    <property type="entry name" value="Znf_RING"/>
</dbReference>
<dbReference type="GO" id="GO:0044695">
    <property type="term" value="C:Dsc E3 ubiquitin ligase complex"/>
    <property type="evidence" value="ECO:0007669"/>
    <property type="project" value="TreeGrafter"/>
</dbReference>
<dbReference type="EC" id="2.3.2.27" evidence="4"/>
<evidence type="ECO:0000256" key="19">
    <source>
        <dbReference type="PROSITE-ProRule" id="PRU00175"/>
    </source>
</evidence>
<evidence type="ECO:0000256" key="12">
    <source>
        <dbReference type="ARBA" id="ARBA00022989"/>
    </source>
</evidence>
<evidence type="ECO:0000256" key="11">
    <source>
        <dbReference type="ARBA" id="ARBA00022833"/>
    </source>
</evidence>
<accession>A0A9P9AGR3</accession>
<keyword evidence="9 19" id="KW-0863">Zinc-finger</keyword>
<feature type="region of interest" description="Disordered" evidence="20">
    <location>
        <begin position="759"/>
        <end position="790"/>
    </location>
</feature>
<keyword evidence="25" id="KW-1185">Reference proteome</keyword>
<feature type="transmembrane region" description="Helical" evidence="21">
    <location>
        <begin position="661"/>
        <end position="682"/>
    </location>
</feature>
<evidence type="ECO:0000256" key="1">
    <source>
        <dbReference type="ARBA" id="ARBA00000900"/>
    </source>
</evidence>
<dbReference type="FunFam" id="3.30.40.10:FF:000626">
    <property type="entry name" value="Transmembrane ubiquitin ligase 1"/>
    <property type="match status" value="1"/>
</dbReference>
<keyword evidence="7" id="KW-0479">Metal-binding</keyword>
<dbReference type="OrthoDB" id="9984778at2759"/>
<dbReference type="EMBL" id="JAGSXJ010000001">
    <property type="protein sequence ID" value="KAH6696860.1"/>
    <property type="molecule type" value="Genomic_DNA"/>
</dbReference>
<reference evidence="24" key="1">
    <citation type="journal article" date="2021" name="Nat. Commun.">
        <title>Genetic determinants of endophytism in the Arabidopsis root mycobiome.</title>
        <authorList>
            <person name="Mesny F."/>
            <person name="Miyauchi S."/>
            <person name="Thiergart T."/>
            <person name="Pickel B."/>
            <person name="Atanasova L."/>
            <person name="Karlsson M."/>
            <person name="Huettel B."/>
            <person name="Barry K.W."/>
            <person name="Haridas S."/>
            <person name="Chen C."/>
            <person name="Bauer D."/>
            <person name="Andreopoulos W."/>
            <person name="Pangilinan J."/>
            <person name="LaButti K."/>
            <person name="Riley R."/>
            <person name="Lipzen A."/>
            <person name="Clum A."/>
            <person name="Drula E."/>
            <person name="Henrissat B."/>
            <person name="Kohler A."/>
            <person name="Grigoriev I.V."/>
            <person name="Martin F.M."/>
            <person name="Hacquard S."/>
        </authorList>
    </citation>
    <scope>NUCLEOTIDE SEQUENCE</scope>
    <source>
        <strain evidence="24">MPI-SDFR-AT-0117</strain>
    </source>
</reference>
<dbReference type="SMART" id="SM00184">
    <property type="entry name" value="RING"/>
    <property type="match status" value="1"/>
</dbReference>
<dbReference type="SUPFAM" id="SSF57850">
    <property type="entry name" value="RING/U-box"/>
    <property type="match status" value="1"/>
</dbReference>
<dbReference type="InterPro" id="IPR011016">
    <property type="entry name" value="Znf_RING-CH"/>
</dbReference>
<protein>
    <recommendedName>
        <fullName evidence="16">DSC E3 ubiquitin ligase complex subunit A</fullName>
        <ecNumber evidence="4">2.3.2.27</ecNumber>
    </recommendedName>
    <alternativeName>
        <fullName evidence="17">Defective for SREBP cleavage protein A</fullName>
    </alternativeName>
    <alternativeName>
        <fullName evidence="18">RING-type E3 ubiquitin transferase dscA</fullName>
    </alternativeName>
</protein>
<proteinExistence type="predicted"/>
<evidence type="ECO:0000256" key="3">
    <source>
        <dbReference type="ARBA" id="ARBA00004906"/>
    </source>
</evidence>
<comment type="catalytic activity">
    <reaction evidence="1">
        <text>S-ubiquitinyl-[E2 ubiquitin-conjugating enzyme]-L-cysteine + [acceptor protein]-L-lysine = [E2 ubiquitin-conjugating enzyme]-L-cysteine + N(6)-ubiquitinyl-[acceptor protein]-L-lysine.</text>
        <dbReference type="EC" id="2.3.2.27"/>
    </reaction>
</comment>